<dbReference type="FunFam" id="2.30.30.60:FF:000001">
    <property type="entry name" value="MscS Mechanosensitive ion channel"/>
    <property type="match status" value="1"/>
</dbReference>
<dbReference type="InterPro" id="IPR049278">
    <property type="entry name" value="MS_channel_C"/>
</dbReference>
<dbReference type="SUPFAM" id="SSF50182">
    <property type="entry name" value="Sm-like ribonucleoproteins"/>
    <property type="match status" value="1"/>
</dbReference>
<feature type="transmembrane region" description="Helical" evidence="8">
    <location>
        <begin position="77"/>
        <end position="99"/>
    </location>
</feature>
<keyword evidence="3" id="KW-1003">Cell membrane</keyword>
<dbReference type="GO" id="GO:0005886">
    <property type="term" value="C:plasma membrane"/>
    <property type="evidence" value="ECO:0007669"/>
    <property type="project" value="UniProtKB-SubCell"/>
</dbReference>
<evidence type="ECO:0000259" key="11">
    <source>
        <dbReference type="Pfam" id="PF21088"/>
    </source>
</evidence>
<evidence type="ECO:0000256" key="8">
    <source>
        <dbReference type="SAM" id="Phobius"/>
    </source>
</evidence>
<comment type="similarity">
    <text evidence="2">Belongs to the MscS (TC 1.A.23) family.</text>
</comment>
<dbReference type="Pfam" id="PF21088">
    <property type="entry name" value="MS_channel_1st"/>
    <property type="match status" value="1"/>
</dbReference>
<proteinExistence type="inferred from homology"/>
<dbReference type="Gene3D" id="2.30.30.60">
    <property type="match status" value="1"/>
</dbReference>
<dbReference type="RefSeq" id="WP_003347065.1">
    <property type="nucleotide sequence ID" value="NZ_ADWW01000001.1"/>
</dbReference>
<evidence type="ECO:0000256" key="1">
    <source>
        <dbReference type="ARBA" id="ARBA00004651"/>
    </source>
</evidence>
<dbReference type="EMBL" id="CP007739">
    <property type="protein sequence ID" value="AIE61689.1"/>
    <property type="molecule type" value="Genomic_DNA"/>
</dbReference>
<dbReference type="Pfam" id="PF00924">
    <property type="entry name" value="MS_channel_2nd"/>
    <property type="match status" value="1"/>
</dbReference>
<name>I3EBZ0_BACMM</name>
<dbReference type="SUPFAM" id="SSF82689">
    <property type="entry name" value="Mechanosensitive channel protein MscS (YggB), C-terminal domain"/>
    <property type="match status" value="1"/>
</dbReference>
<dbReference type="InterPro" id="IPR023408">
    <property type="entry name" value="MscS_beta-dom_sf"/>
</dbReference>
<feature type="domain" description="Mechanosensitive ion channel transmembrane helices 2/3" evidence="11">
    <location>
        <begin position="80"/>
        <end position="121"/>
    </location>
</feature>
<feature type="transmembrane region" description="Helical" evidence="8">
    <location>
        <begin position="105"/>
        <end position="124"/>
    </location>
</feature>
<evidence type="ECO:0000259" key="10">
    <source>
        <dbReference type="Pfam" id="PF21082"/>
    </source>
</evidence>
<dbReference type="Pfam" id="PF21082">
    <property type="entry name" value="MS_channel_3rd"/>
    <property type="match status" value="1"/>
</dbReference>
<dbReference type="SMR" id="I3EBZ0"/>
<evidence type="ECO:0000256" key="7">
    <source>
        <dbReference type="ARBA" id="ARBA00059688"/>
    </source>
</evidence>
<dbReference type="Gene3D" id="1.10.287.1260">
    <property type="match status" value="1"/>
</dbReference>
<comment type="subcellular location">
    <subcellularLocation>
        <location evidence="1">Cell membrane</location>
        <topology evidence="1">Multi-pass membrane protein</topology>
    </subcellularLocation>
</comment>
<evidence type="ECO:0000256" key="3">
    <source>
        <dbReference type="ARBA" id="ARBA00022475"/>
    </source>
</evidence>
<dbReference type="PANTHER" id="PTHR30460:SF0">
    <property type="entry name" value="MODERATE CONDUCTANCE MECHANOSENSITIVE CHANNEL YBIO"/>
    <property type="match status" value="1"/>
</dbReference>
<dbReference type="STRING" id="796606.BMMGA3_16700"/>
<dbReference type="eggNOG" id="COG0668">
    <property type="taxonomic scope" value="Bacteria"/>
</dbReference>
<feature type="domain" description="Mechanosensitive ion channel MscS C-terminal" evidence="10">
    <location>
        <begin position="193"/>
        <end position="276"/>
    </location>
</feature>
<keyword evidence="5 8" id="KW-1133">Transmembrane helix</keyword>
<keyword evidence="6 8" id="KW-0472">Membrane</keyword>
<evidence type="ECO:0000256" key="4">
    <source>
        <dbReference type="ARBA" id="ARBA00022692"/>
    </source>
</evidence>
<reference evidence="12 13" key="1">
    <citation type="journal article" date="2015" name="BMC Genomics">
        <title>Transcriptome analysis of thermophilic methylotrophic Bacillus methanolicus MGA3 using RNA-sequencing provides detailed insights into its previously uncharted transcriptional landscape.</title>
        <authorList>
            <person name="Irla M."/>
            <person name="Neshat A."/>
            <person name="Brautaset T."/>
            <person name="Ruckert C."/>
            <person name="Kalinowski J."/>
            <person name="Wendisch V.F."/>
        </authorList>
    </citation>
    <scope>NUCLEOTIDE SEQUENCE [LARGE SCALE GENOMIC DNA]</scope>
    <source>
        <strain evidence="13">MGA3 / ATCC 53907</strain>
    </source>
</reference>
<evidence type="ECO:0000313" key="12">
    <source>
        <dbReference type="EMBL" id="AIE61689.1"/>
    </source>
</evidence>
<dbReference type="HOGENOM" id="CLU_037945_8_2_9"/>
<feature type="domain" description="Mechanosensitive ion channel MscS" evidence="9">
    <location>
        <begin position="123"/>
        <end position="186"/>
    </location>
</feature>
<dbReference type="InterPro" id="IPR045276">
    <property type="entry name" value="YbiO_bact"/>
</dbReference>
<organism evidence="12 13">
    <name type="scientific">Bacillus methanolicus (strain MGA3 / ATCC 53907)</name>
    <dbReference type="NCBI Taxonomy" id="796606"/>
    <lineage>
        <taxon>Bacteria</taxon>
        <taxon>Bacillati</taxon>
        <taxon>Bacillota</taxon>
        <taxon>Bacilli</taxon>
        <taxon>Bacillales</taxon>
        <taxon>Bacillaceae</taxon>
        <taxon>Bacillus</taxon>
    </lineage>
</organism>
<dbReference type="InterPro" id="IPR049142">
    <property type="entry name" value="MS_channel_1st"/>
</dbReference>
<evidence type="ECO:0000259" key="9">
    <source>
        <dbReference type="Pfam" id="PF00924"/>
    </source>
</evidence>
<dbReference type="GO" id="GO:0008381">
    <property type="term" value="F:mechanosensitive monoatomic ion channel activity"/>
    <property type="evidence" value="ECO:0007669"/>
    <property type="project" value="InterPro"/>
</dbReference>
<keyword evidence="13" id="KW-1185">Reference proteome</keyword>
<dbReference type="InterPro" id="IPR011014">
    <property type="entry name" value="MscS_channel_TM-2"/>
</dbReference>
<dbReference type="PANTHER" id="PTHR30460">
    <property type="entry name" value="MODERATE CONDUCTANCE MECHANOSENSITIVE CHANNEL YBIO"/>
    <property type="match status" value="1"/>
</dbReference>
<dbReference type="FunFam" id="1.10.287.1260:FF:000005">
    <property type="entry name" value="Mechanosensitive ion channel family protein"/>
    <property type="match status" value="1"/>
</dbReference>
<dbReference type="Proteomes" id="UP000027602">
    <property type="component" value="Chromosome"/>
</dbReference>
<evidence type="ECO:0000256" key="2">
    <source>
        <dbReference type="ARBA" id="ARBA00008017"/>
    </source>
</evidence>
<protein>
    <submittedName>
        <fullName evidence="12">Mechanosensitive ion channel family protein</fullName>
    </submittedName>
</protein>
<comment type="function">
    <text evidence="7">May play a role in resistance to osmotic downshock.</text>
</comment>
<gene>
    <name evidence="12" type="ORF">BMMGA3_16700</name>
</gene>
<evidence type="ECO:0000256" key="6">
    <source>
        <dbReference type="ARBA" id="ARBA00023136"/>
    </source>
</evidence>
<dbReference type="KEGG" id="bmet:BMMGA3_16700"/>
<feature type="transmembrane region" description="Helical" evidence="8">
    <location>
        <begin position="24"/>
        <end position="45"/>
    </location>
</feature>
<dbReference type="AlphaFoldDB" id="I3EBZ0"/>
<accession>I3EBZ0</accession>
<keyword evidence="4 8" id="KW-0812">Transmembrane</keyword>
<dbReference type="InterPro" id="IPR006685">
    <property type="entry name" value="MscS_channel_2nd"/>
</dbReference>
<evidence type="ECO:0000256" key="5">
    <source>
        <dbReference type="ARBA" id="ARBA00022989"/>
    </source>
</evidence>
<dbReference type="InterPro" id="IPR010920">
    <property type="entry name" value="LSM_dom_sf"/>
</dbReference>
<sequence>MKAGDFMQEMFNNLKEKILNEDTWIAIGTGLLKIMAIMILSAIVLRIGKLIIKNIFLVRAKAPIRFSERREATLKKLLENMLTYVVYFIAIIMILPILSIEVKPLLAGAGIVGLAVGFGAQSLVKDIISGFFIIFEDQFSVGDHVRVGQFEGTVEEIGLRTTKIKNWTGELHIIPNGSISEVTNFSLYNSVAVVDVSIAYNEDIERAEKVIQDFLKDLPDRYEDIVKPPELLGVQNIGTSEVVLRIVAETLPMKHFNIARMLRRELKVLLEAHGFDIPFPRLVMYSRSDEQGEQKQLGKE</sequence>
<dbReference type="InterPro" id="IPR011066">
    <property type="entry name" value="MscS_channel_C_sf"/>
</dbReference>
<dbReference type="SUPFAM" id="SSF82861">
    <property type="entry name" value="Mechanosensitive channel protein MscS (YggB), transmembrane region"/>
    <property type="match status" value="1"/>
</dbReference>
<evidence type="ECO:0000313" key="13">
    <source>
        <dbReference type="Proteomes" id="UP000027602"/>
    </source>
</evidence>
<dbReference type="Gene3D" id="3.30.70.100">
    <property type="match status" value="1"/>
</dbReference>